<reference evidence="1 2" key="1">
    <citation type="submission" date="2012-10" db="EMBL/GenBank/DDBJ databases">
        <title>Genome sequence of Vibrio Cholerae HENC-02.</title>
        <authorList>
            <person name="Eppinger M."/>
            <person name="Hasan N.A."/>
            <person name="Sengamalay N."/>
            <person name="Hine E."/>
            <person name="Su Q."/>
            <person name="Daugherty S.C."/>
            <person name="Young S."/>
            <person name="Sadzewicz L."/>
            <person name="Tallon L."/>
            <person name="Cebula T.A."/>
            <person name="Ravel J."/>
            <person name="Colwell R.R."/>
        </authorList>
    </citation>
    <scope>NUCLEOTIDE SEQUENCE [LARGE SCALE GENOMIC DNA]</scope>
    <source>
        <strain evidence="1 2">HENC-02</strain>
    </source>
</reference>
<evidence type="ECO:0000313" key="1">
    <source>
        <dbReference type="EMBL" id="EKM31530.1"/>
    </source>
</evidence>
<dbReference type="EC" id="5.4.2.2" evidence="1"/>
<protein>
    <submittedName>
        <fullName evidence="1">Phosphoglucomutase domain protein</fullName>
        <ecNumber evidence="1">5.4.2.2</ecNumber>
    </submittedName>
</protein>
<keyword evidence="1" id="KW-0413">Isomerase</keyword>
<dbReference type="Proteomes" id="UP000008367">
    <property type="component" value="Unassembled WGS sequence"/>
</dbReference>
<feature type="non-terminal residue" evidence="1">
    <location>
        <position position="1"/>
    </location>
</feature>
<name>A0A454CYQ9_VIBHA</name>
<proteinExistence type="predicted"/>
<accession>A0A454CYQ9</accession>
<dbReference type="EMBL" id="AJSR01001146">
    <property type="protein sequence ID" value="EKM31530.1"/>
    <property type="molecule type" value="Genomic_DNA"/>
</dbReference>
<dbReference type="GO" id="GO:0004614">
    <property type="term" value="F:phosphoglucomutase activity"/>
    <property type="evidence" value="ECO:0007669"/>
    <property type="project" value="UniProtKB-EC"/>
</dbReference>
<comment type="caution">
    <text evidence="1">The sequence shown here is derived from an EMBL/GenBank/DDBJ whole genome shotgun (WGS) entry which is preliminary data.</text>
</comment>
<organism evidence="1 2">
    <name type="scientific">Vibrio harveyi</name>
    <name type="common">Beneckea harveyi</name>
    <dbReference type="NCBI Taxonomy" id="669"/>
    <lineage>
        <taxon>Bacteria</taxon>
        <taxon>Pseudomonadati</taxon>
        <taxon>Pseudomonadota</taxon>
        <taxon>Gammaproteobacteria</taxon>
        <taxon>Vibrionales</taxon>
        <taxon>Vibrionaceae</taxon>
        <taxon>Vibrio</taxon>
    </lineage>
</organism>
<sequence>VWIVLLLTQWLVYWH</sequence>
<gene>
    <name evidence="1" type="primary">pgm</name>
    <name evidence="1" type="ORF">VCHENC02_2836</name>
</gene>
<evidence type="ECO:0000313" key="2">
    <source>
        <dbReference type="Proteomes" id="UP000008367"/>
    </source>
</evidence>